<evidence type="ECO:0000313" key="3">
    <source>
        <dbReference type="Proteomes" id="UP000319792"/>
    </source>
</evidence>
<gene>
    <name evidence="2" type="ORF">FK268_22765</name>
</gene>
<reference evidence="2 3" key="2">
    <citation type="submission" date="2019-08" db="EMBL/GenBank/DDBJ databases">
        <title>Tsukamurella conjunctivitidis sp. nov., Tsukamurella assacharolytica sp. nov. and Tsukamurella sputae sp. nov. isolated from patients with conjunctivitis, bacteraemia (lymphoma) and respiratory infection (sputum) in Hong Kong.</title>
        <authorList>
            <person name="Fok K.M.N."/>
            <person name="Fong J.Y.H."/>
        </authorList>
    </citation>
    <scope>NUCLEOTIDE SEQUENCE [LARGE SCALE GENOMIC DNA]</scope>
    <source>
        <strain evidence="2 3">HKU70</strain>
    </source>
</reference>
<name>A0A5C5RGV2_9ACTN</name>
<dbReference type="AlphaFoldDB" id="A0A5C5RGV2"/>
<dbReference type="Gene3D" id="3.40.50.720">
    <property type="entry name" value="NAD(P)-binding Rossmann-like Domain"/>
    <property type="match status" value="1"/>
</dbReference>
<dbReference type="PANTHER" id="PTHR43162:SF1">
    <property type="entry name" value="PRESTALK A DIFFERENTIATION PROTEIN A"/>
    <property type="match status" value="1"/>
</dbReference>
<dbReference type="EMBL" id="VIGV01000015">
    <property type="protein sequence ID" value="TWS21862.1"/>
    <property type="molecule type" value="Genomic_DNA"/>
</dbReference>
<dbReference type="InterPro" id="IPR036291">
    <property type="entry name" value="NAD(P)-bd_dom_sf"/>
</dbReference>
<organism evidence="2 3">
    <name type="scientific">Tsukamurella sputi</name>
    <dbReference type="NCBI Taxonomy" id="2591848"/>
    <lineage>
        <taxon>Bacteria</taxon>
        <taxon>Bacillati</taxon>
        <taxon>Actinomycetota</taxon>
        <taxon>Actinomycetes</taxon>
        <taxon>Mycobacteriales</taxon>
        <taxon>Tsukamurellaceae</taxon>
        <taxon>Tsukamurella</taxon>
    </lineage>
</organism>
<accession>A0A5C5RGV2</accession>
<dbReference type="Proteomes" id="UP000319792">
    <property type="component" value="Unassembled WGS sequence"/>
</dbReference>
<dbReference type="SUPFAM" id="SSF51735">
    <property type="entry name" value="NAD(P)-binding Rossmann-fold domains"/>
    <property type="match status" value="1"/>
</dbReference>
<evidence type="ECO:0000313" key="2">
    <source>
        <dbReference type="EMBL" id="TWS21862.1"/>
    </source>
</evidence>
<sequence length="278" mass="29195">MIIVTGATGVIGRRVTEHLVAHEVAVRATSRTPATVGLPVGVDVVSSATPADEVLDGCSALMIIAPALGERAEERLAAIVAAANAAGAHRLVHLSTASVTDPRSATGAHHRCLEAVVEGFSGVGHVLRPVPFAMNTAHWWGPTVRAARFAEAPYLDVPMVPVDERDVADMAAALLLGTREPGGPLHVTGPEVLSSRQQLAVIAGELGTPIDVRPIEPDEVRRRLTAAGVPLPAVDSLLRSFEVAAEHPARPTGTAQRVLGRPARDYASWVRDHRSAFT</sequence>
<reference evidence="2 3" key="1">
    <citation type="submission" date="2019-06" db="EMBL/GenBank/DDBJ databases">
        <authorList>
            <person name="Teng J.L.L."/>
            <person name="Lee H.H."/>
            <person name="Lau S.K.P."/>
            <person name="Woo P.C.Y."/>
        </authorList>
    </citation>
    <scope>NUCLEOTIDE SEQUENCE [LARGE SCALE GENOMIC DNA]</scope>
    <source>
        <strain evidence="2 3">HKU70</strain>
    </source>
</reference>
<comment type="caution">
    <text evidence="2">The sequence shown here is derived from an EMBL/GenBank/DDBJ whole genome shotgun (WGS) entry which is preliminary data.</text>
</comment>
<dbReference type="PANTHER" id="PTHR43162">
    <property type="match status" value="1"/>
</dbReference>
<dbReference type="InterPro" id="IPR051604">
    <property type="entry name" value="Ergot_Alk_Oxidoreductase"/>
</dbReference>
<dbReference type="Pfam" id="PF13460">
    <property type="entry name" value="NAD_binding_10"/>
    <property type="match status" value="1"/>
</dbReference>
<proteinExistence type="predicted"/>
<keyword evidence="3" id="KW-1185">Reference proteome</keyword>
<dbReference type="InterPro" id="IPR016040">
    <property type="entry name" value="NAD(P)-bd_dom"/>
</dbReference>
<evidence type="ECO:0000259" key="1">
    <source>
        <dbReference type="Pfam" id="PF13460"/>
    </source>
</evidence>
<feature type="domain" description="NAD(P)-binding" evidence="1">
    <location>
        <begin position="6"/>
        <end position="104"/>
    </location>
</feature>
<protein>
    <recommendedName>
        <fullName evidence="1">NAD(P)-binding domain-containing protein</fullName>
    </recommendedName>
</protein>